<feature type="domain" description="ABC transporter" evidence="5">
    <location>
        <begin position="277"/>
        <end position="513"/>
    </location>
</feature>
<keyword evidence="4 6" id="KW-0067">ATP-binding</keyword>
<dbReference type="InterPro" id="IPR015856">
    <property type="entry name" value="ABC_transpr_CbiO/EcfA_su"/>
</dbReference>
<dbReference type="GO" id="GO:0042626">
    <property type="term" value="F:ATPase-coupled transmembrane transporter activity"/>
    <property type="evidence" value="ECO:0007669"/>
    <property type="project" value="TreeGrafter"/>
</dbReference>
<dbReference type="SMART" id="SM00382">
    <property type="entry name" value="AAA"/>
    <property type="match status" value="2"/>
</dbReference>
<dbReference type="PROSITE" id="PS00211">
    <property type="entry name" value="ABC_TRANSPORTER_1"/>
    <property type="match status" value="2"/>
</dbReference>
<dbReference type="PROSITE" id="PS00675">
    <property type="entry name" value="SIGMA54_INTERACT_1"/>
    <property type="match status" value="1"/>
</dbReference>
<dbReference type="PANTHER" id="PTHR43553:SF24">
    <property type="entry name" value="ENERGY-COUPLING FACTOR TRANSPORTER ATP-BINDING PROTEIN ECFA1"/>
    <property type="match status" value="1"/>
</dbReference>
<keyword evidence="2" id="KW-0813">Transport</keyword>
<feature type="domain" description="ABC transporter" evidence="5">
    <location>
        <begin position="16"/>
        <end position="253"/>
    </location>
</feature>
<dbReference type="Proteomes" id="UP000645966">
    <property type="component" value="Unassembled WGS sequence"/>
</dbReference>
<proteinExistence type="inferred from homology"/>
<evidence type="ECO:0000259" key="5">
    <source>
        <dbReference type="PROSITE" id="PS50893"/>
    </source>
</evidence>
<dbReference type="SUPFAM" id="SSF52540">
    <property type="entry name" value="P-loop containing nucleoside triphosphate hydrolases"/>
    <property type="match status" value="2"/>
</dbReference>
<dbReference type="RefSeq" id="WP_198737458.1">
    <property type="nucleotide sequence ID" value="NZ_JAEIOS010000009.1"/>
</dbReference>
<evidence type="ECO:0000256" key="2">
    <source>
        <dbReference type="ARBA" id="ARBA00022448"/>
    </source>
</evidence>
<dbReference type="AlphaFoldDB" id="A0A934M6F8"/>
<dbReference type="PROSITE" id="PS50893">
    <property type="entry name" value="ABC_TRANSPORTER_2"/>
    <property type="match status" value="2"/>
</dbReference>
<keyword evidence="3" id="KW-0547">Nucleotide-binding</keyword>
<dbReference type="EMBL" id="JAEIOS010000009">
    <property type="protein sequence ID" value="MBI8988417.1"/>
    <property type="molecule type" value="Genomic_DNA"/>
</dbReference>
<comment type="similarity">
    <text evidence="1">Belongs to the ABC transporter superfamily.</text>
</comment>
<dbReference type="InterPro" id="IPR003439">
    <property type="entry name" value="ABC_transporter-like_ATP-bd"/>
</dbReference>
<evidence type="ECO:0000313" key="6">
    <source>
        <dbReference type="EMBL" id="MBI8988417.1"/>
    </source>
</evidence>
<dbReference type="PANTHER" id="PTHR43553">
    <property type="entry name" value="HEAVY METAL TRANSPORTER"/>
    <property type="match status" value="1"/>
</dbReference>
<dbReference type="InterPro" id="IPR025662">
    <property type="entry name" value="Sigma_54_int_dom_ATP-bd_1"/>
</dbReference>
<dbReference type="CDD" id="cd03225">
    <property type="entry name" value="ABC_cobalt_CbiO_domain1"/>
    <property type="match status" value="2"/>
</dbReference>
<evidence type="ECO:0000313" key="7">
    <source>
        <dbReference type="Proteomes" id="UP000645966"/>
    </source>
</evidence>
<organism evidence="6 7">
    <name type="scientific">Corynebacterium meridianum</name>
    <dbReference type="NCBI Taxonomy" id="2765363"/>
    <lineage>
        <taxon>Bacteria</taxon>
        <taxon>Bacillati</taxon>
        <taxon>Actinomycetota</taxon>
        <taxon>Actinomycetes</taxon>
        <taxon>Mycobacteriales</taxon>
        <taxon>Corynebacteriaceae</taxon>
        <taxon>Corynebacterium</taxon>
    </lineage>
</organism>
<evidence type="ECO:0000256" key="1">
    <source>
        <dbReference type="ARBA" id="ARBA00005417"/>
    </source>
</evidence>
<dbReference type="GO" id="GO:0043190">
    <property type="term" value="C:ATP-binding cassette (ABC) transporter complex"/>
    <property type="evidence" value="ECO:0007669"/>
    <property type="project" value="TreeGrafter"/>
</dbReference>
<dbReference type="InterPro" id="IPR050095">
    <property type="entry name" value="ECF_ABC_transporter_ATP-bd"/>
</dbReference>
<evidence type="ECO:0000256" key="3">
    <source>
        <dbReference type="ARBA" id="ARBA00022741"/>
    </source>
</evidence>
<dbReference type="Gene3D" id="3.40.50.300">
    <property type="entry name" value="P-loop containing nucleotide triphosphate hydrolases"/>
    <property type="match status" value="2"/>
</dbReference>
<comment type="caution">
    <text evidence="6">The sequence shown here is derived from an EMBL/GenBank/DDBJ whole genome shotgun (WGS) entry which is preliminary data.</text>
</comment>
<dbReference type="Pfam" id="PF00005">
    <property type="entry name" value="ABC_tran"/>
    <property type="match status" value="2"/>
</dbReference>
<accession>A0A934M6F8</accession>
<name>A0A934M6F8_9CORY</name>
<dbReference type="GO" id="GO:0005524">
    <property type="term" value="F:ATP binding"/>
    <property type="evidence" value="ECO:0007669"/>
    <property type="project" value="UniProtKB-KW"/>
</dbReference>
<dbReference type="InterPro" id="IPR003593">
    <property type="entry name" value="AAA+_ATPase"/>
</dbReference>
<sequence>MAPDPSTGAGPRGAEVRATGFGWRHAGRLHPTISDLDLDIEPGQRILLLGESGSGKSTLLAAIAGVLGGDDEGDRQGTLLVDGCPPERARGVVGMVLQDPDSQVISSRVGDDVAFGCENLGIGREEIWRRVARALEMVGLDLPLDHPTAELSGGQKQRLALAGVIAMGARLILLDEPTANLDPDGVAEVRDAVDRVVRETGATLIVVEHRVEIWSGVVDRALVLGTADRGLIAAGPLDDVIAAEGAHLAENGVWVPGIPLDLSSADPVDGIDLVPALSAEKLTVGWEEGRPVGESHDLILPEGRSTVVTGPNGAGKSTLALTLAGLLDPLGGTVHAGERVAAGLSGGPHSWPSRDLATRIGFVFQDPEHQFVARTVRSELLIGPAVTAGGRGRLGLWRRLTGRAPADAVTAADRERVDELLVRLRLDHLAEANPFSLSGGQKRRLSVATALVTTPSVLILDEPTFGQDRRTFTELVLLLRGLVDSGVTLASITHDRLFAGALGDHRIEVGKHA</sequence>
<dbReference type="GO" id="GO:0016887">
    <property type="term" value="F:ATP hydrolysis activity"/>
    <property type="evidence" value="ECO:0007669"/>
    <property type="project" value="InterPro"/>
</dbReference>
<dbReference type="InterPro" id="IPR027417">
    <property type="entry name" value="P-loop_NTPase"/>
</dbReference>
<dbReference type="InterPro" id="IPR017871">
    <property type="entry name" value="ABC_transporter-like_CS"/>
</dbReference>
<keyword evidence="7" id="KW-1185">Reference proteome</keyword>
<evidence type="ECO:0000256" key="4">
    <source>
        <dbReference type="ARBA" id="ARBA00022840"/>
    </source>
</evidence>
<reference evidence="6" key="1">
    <citation type="submission" date="2020-12" db="EMBL/GenBank/DDBJ databases">
        <title>Genome public.</title>
        <authorList>
            <person name="Sun Q."/>
        </authorList>
    </citation>
    <scope>NUCLEOTIDE SEQUENCE</scope>
    <source>
        <strain evidence="6">CCM 8863</strain>
    </source>
</reference>
<protein>
    <submittedName>
        <fullName evidence="6">ATP-binding cassette domain-containing protein</fullName>
    </submittedName>
</protein>
<gene>
    <name evidence="6" type="ORF">JDV75_01365</name>
</gene>